<reference evidence="3 4" key="1">
    <citation type="submission" date="2024-02" db="EMBL/GenBank/DDBJ databases">
        <title>New especies of Spiribacter isolated from saline water.</title>
        <authorList>
            <person name="Leon M.J."/>
            <person name="De La Haba R."/>
            <person name="Sanchez-Porro C."/>
            <person name="Ventosa A."/>
        </authorList>
    </citation>
    <scope>NUCLEOTIDE SEQUENCE [LARGE SCALE GENOMIC DNA]</scope>
    <source>
        <strain evidence="4">ag22IC4-227</strain>
    </source>
</reference>
<dbReference type="CDD" id="cd05233">
    <property type="entry name" value="SDR_c"/>
    <property type="match status" value="1"/>
</dbReference>
<dbReference type="PANTHER" id="PTHR42760">
    <property type="entry name" value="SHORT-CHAIN DEHYDROGENASES/REDUCTASES FAMILY MEMBER"/>
    <property type="match status" value="1"/>
</dbReference>
<evidence type="ECO:0000256" key="1">
    <source>
        <dbReference type="ARBA" id="ARBA00006484"/>
    </source>
</evidence>
<dbReference type="SUPFAM" id="SSF51735">
    <property type="entry name" value="NAD(P)-binding Rossmann-fold domains"/>
    <property type="match status" value="1"/>
</dbReference>
<keyword evidence="4" id="KW-1185">Reference proteome</keyword>
<dbReference type="EMBL" id="JBAKFJ010000001">
    <property type="protein sequence ID" value="MEX0386230.1"/>
    <property type="molecule type" value="Genomic_DNA"/>
</dbReference>
<dbReference type="Proteomes" id="UP001556653">
    <property type="component" value="Unassembled WGS sequence"/>
</dbReference>
<dbReference type="PRINTS" id="PR00080">
    <property type="entry name" value="SDRFAMILY"/>
</dbReference>
<keyword evidence="3" id="KW-0560">Oxidoreductase</keyword>
<proteinExistence type="inferred from homology"/>
<protein>
    <submittedName>
        <fullName evidence="3">SDR family oxidoreductase</fullName>
        <ecNumber evidence="3">1.-.-.-</ecNumber>
    </submittedName>
</protein>
<dbReference type="RefSeq" id="WP_367966706.1">
    <property type="nucleotide sequence ID" value="NZ_JBAKFI010000001.1"/>
</dbReference>
<dbReference type="Pfam" id="PF13561">
    <property type="entry name" value="adh_short_C2"/>
    <property type="match status" value="1"/>
</dbReference>
<dbReference type="InterPro" id="IPR036291">
    <property type="entry name" value="NAD(P)-bd_dom_sf"/>
</dbReference>
<evidence type="ECO:0000313" key="4">
    <source>
        <dbReference type="Proteomes" id="UP001556653"/>
    </source>
</evidence>
<dbReference type="GO" id="GO:0016491">
    <property type="term" value="F:oxidoreductase activity"/>
    <property type="evidence" value="ECO:0007669"/>
    <property type="project" value="UniProtKB-KW"/>
</dbReference>
<name>A0ABV3S856_9GAMM</name>
<organism evidence="3 4">
    <name type="scientific">Spiribacter onubensis</name>
    <dbReference type="NCBI Taxonomy" id="3122420"/>
    <lineage>
        <taxon>Bacteria</taxon>
        <taxon>Pseudomonadati</taxon>
        <taxon>Pseudomonadota</taxon>
        <taxon>Gammaproteobacteria</taxon>
        <taxon>Chromatiales</taxon>
        <taxon>Ectothiorhodospiraceae</taxon>
        <taxon>Spiribacter</taxon>
    </lineage>
</organism>
<dbReference type="Gene3D" id="3.40.50.720">
    <property type="entry name" value="NAD(P)-binding Rossmann-like Domain"/>
    <property type="match status" value="1"/>
</dbReference>
<dbReference type="EC" id="1.-.-.-" evidence="3"/>
<dbReference type="PROSITE" id="PS00061">
    <property type="entry name" value="ADH_SHORT"/>
    <property type="match status" value="1"/>
</dbReference>
<gene>
    <name evidence="3" type="ORF">V6X64_04350</name>
</gene>
<evidence type="ECO:0000259" key="2">
    <source>
        <dbReference type="SMART" id="SM00822"/>
    </source>
</evidence>
<comment type="caution">
    <text evidence="3">The sequence shown here is derived from an EMBL/GenBank/DDBJ whole genome shotgun (WGS) entry which is preliminary data.</text>
</comment>
<dbReference type="SMART" id="SM00822">
    <property type="entry name" value="PKS_KR"/>
    <property type="match status" value="1"/>
</dbReference>
<dbReference type="InterPro" id="IPR002347">
    <property type="entry name" value="SDR_fam"/>
</dbReference>
<feature type="domain" description="Ketoreductase" evidence="2">
    <location>
        <begin position="6"/>
        <end position="183"/>
    </location>
</feature>
<accession>A0ABV3S856</accession>
<comment type="similarity">
    <text evidence="1">Belongs to the short-chain dehydrogenases/reductases (SDR) family.</text>
</comment>
<evidence type="ECO:0000313" key="3">
    <source>
        <dbReference type="EMBL" id="MEX0386230.1"/>
    </source>
</evidence>
<dbReference type="InterPro" id="IPR057326">
    <property type="entry name" value="KR_dom"/>
</dbReference>
<sequence length="255" mass="26895">MSQGSRHVLVTGASRGIGRGVAEAFAREGDAVTLLADDESVHSVAARIAQVFGTEVAARRCDITDAAALDRAFADIPPIDVLVSNAGVELPTPLDDGSAETHRRFTRIIDVNVTGTWQVMRAALRHLVDGGSVIVTASIWGRTAVPGFSAYVASKHALIGLTRTWARELAPRGIRVNAVCPGWVRTEASMASLDWMAEREGRAVDALLAEIEAGQSLPGLMEPDDIAGLYVYLASAAARGLTGQAIPVDRGEVMA</sequence>
<dbReference type="InterPro" id="IPR020904">
    <property type="entry name" value="Sc_DH/Rdtase_CS"/>
</dbReference>
<dbReference type="PRINTS" id="PR00081">
    <property type="entry name" value="GDHRDH"/>
</dbReference>